<accession>A0ABD3XVY6</accession>
<dbReference type="Proteomes" id="UP001634394">
    <property type="component" value="Unassembled WGS sequence"/>
</dbReference>
<organism evidence="1 2">
    <name type="scientific">Sinanodonta woodiana</name>
    <name type="common">Chinese pond mussel</name>
    <name type="synonym">Anodonta woodiana</name>
    <dbReference type="NCBI Taxonomy" id="1069815"/>
    <lineage>
        <taxon>Eukaryota</taxon>
        <taxon>Metazoa</taxon>
        <taxon>Spiralia</taxon>
        <taxon>Lophotrochozoa</taxon>
        <taxon>Mollusca</taxon>
        <taxon>Bivalvia</taxon>
        <taxon>Autobranchia</taxon>
        <taxon>Heteroconchia</taxon>
        <taxon>Palaeoheterodonta</taxon>
        <taxon>Unionida</taxon>
        <taxon>Unionoidea</taxon>
        <taxon>Unionidae</taxon>
        <taxon>Unioninae</taxon>
        <taxon>Sinanodonta</taxon>
    </lineage>
</organism>
<gene>
    <name evidence="1" type="ORF">ACJMK2_002645</name>
</gene>
<comment type="caution">
    <text evidence="1">The sequence shown here is derived from an EMBL/GenBank/DDBJ whole genome shotgun (WGS) entry which is preliminary data.</text>
</comment>
<dbReference type="Gene3D" id="1.10.472.50">
    <property type="entry name" value="HD-domain/PDEase-like"/>
    <property type="match status" value="1"/>
</dbReference>
<evidence type="ECO:0008006" key="3">
    <source>
        <dbReference type="Google" id="ProtNLM"/>
    </source>
</evidence>
<name>A0ABD3XVY6_SINWO</name>
<keyword evidence="2" id="KW-1185">Reference proteome</keyword>
<proteinExistence type="predicted"/>
<dbReference type="AlphaFoldDB" id="A0ABD3XVY6"/>
<dbReference type="SUPFAM" id="SSF109604">
    <property type="entry name" value="HD-domain/PDEase-like"/>
    <property type="match status" value="1"/>
</dbReference>
<evidence type="ECO:0000313" key="1">
    <source>
        <dbReference type="EMBL" id="KAL3890361.1"/>
    </source>
</evidence>
<sequence length="104" mass="11824">MPFAWIHTRVRVYNHVVGACRIDGGLLDQQQQMVIKIAALLHDVDDEKFFEKQPVKYHNAKVILNEVVCDQQFIDDVCECISFVSSSVNKDMIPTPASTNPHLL</sequence>
<evidence type="ECO:0000313" key="2">
    <source>
        <dbReference type="Proteomes" id="UP001634394"/>
    </source>
</evidence>
<protein>
    <recommendedName>
        <fullName evidence="3">HD domain-containing protein</fullName>
    </recommendedName>
</protein>
<dbReference type="EMBL" id="JBJQND010000001">
    <property type="protein sequence ID" value="KAL3890361.1"/>
    <property type="molecule type" value="Genomic_DNA"/>
</dbReference>
<reference evidence="1 2" key="1">
    <citation type="submission" date="2024-11" db="EMBL/GenBank/DDBJ databases">
        <title>Chromosome-level genome assembly of the freshwater bivalve Anodonta woodiana.</title>
        <authorList>
            <person name="Chen X."/>
        </authorList>
    </citation>
    <scope>NUCLEOTIDE SEQUENCE [LARGE SCALE GENOMIC DNA]</scope>
    <source>
        <strain evidence="1">MN2024</strain>
        <tissue evidence="1">Gills</tissue>
    </source>
</reference>